<dbReference type="HOGENOM" id="CLU_2942950_0_0_1"/>
<reference evidence="1" key="1">
    <citation type="submission" date="2013-07" db="EMBL/GenBank/DDBJ databases">
        <title>The genome of an arbuscular mycorrhizal fungus provides insights into the evolution of the oldest plant symbiosis.</title>
        <authorList>
            <consortium name="DOE Joint Genome Institute"/>
            <person name="Tisserant E."/>
            <person name="Malbreil M."/>
            <person name="Kuo A."/>
            <person name="Kohler A."/>
            <person name="Symeonidi A."/>
            <person name="Balestrini R."/>
            <person name="Charron P."/>
            <person name="Duensing N."/>
            <person name="Frei-dit-Frey N."/>
            <person name="Gianinazzi-Pearson V."/>
            <person name="Gilbert B."/>
            <person name="Handa Y."/>
            <person name="Hijri M."/>
            <person name="Kaul R."/>
            <person name="Kawaguchi M."/>
            <person name="Krajinski F."/>
            <person name="Lammers P."/>
            <person name="Lapierre D."/>
            <person name="Masclaux F.G."/>
            <person name="Murat C."/>
            <person name="Morin E."/>
            <person name="Ndikumana S."/>
            <person name="Pagni M."/>
            <person name="Petitpierre D."/>
            <person name="Requena N."/>
            <person name="Rosikiewicz P."/>
            <person name="Riley R."/>
            <person name="Saito K."/>
            <person name="San Clemente H."/>
            <person name="Shapiro H."/>
            <person name="van Tuinen D."/>
            <person name="Becard G."/>
            <person name="Bonfante P."/>
            <person name="Paszkowski U."/>
            <person name="Shachar-Hill Y."/>
            <person name="Young J.P."/>
            <person name="Sanders I.R."/>
            <person name="Henrissat B."/>
            <person name="Rensing S.A."/>
            <person name="Grigoriev I.V."/>
            <person name="Corradi N."/>
            <person name="Roux C."/>
            <person name="Martin F."/>
        </authorList>
    </citation>
    <scope>NUCLEOTIDE SEQUENCE</scope>
    <source>
        <strain evidence="1">DAOM 197198</strain>
    </source>
</reference>
<evidence type="ECO:0000313" key="1">
    <source>
        <dbReference type="EMBL" id="ESA05764.1"/>
    </source>
</evidence>
<sequence length="60" mass="7007">MAREVACMMSIELGEIIFFMPYSYHLNWEEFSLFVDGDKKIISSKVHRIEISGMLSHSHD</sequence>
<organism evidence="1">
    <name type="scientific">Rhizophagus irregularis (strain DAOM 181602 / DAOM 197198 / MUCL 43194)</name>
    <name type="common">Arbuscular mycorrhizal fungus</name>
    <name type="synonym">Glomus intraradices</name>
    <dbReference type="NCBI Taxonomy" id="747089"/>
    <lineage>
        <taxon>Eukaryota</taxon>
        <taxon>Fungi</taxon>
        <taxon>Fungi incertae sedis</taxon>
        <taxon>Mucoromycota</taxon>
        <taxon>Glomeromycotina</taxon>
        <taxon>Glomeromycetes</taxon>
        <taxon>Glomerales</taxon>
        <taxon>Glomeraceae</taxon>
        <taxon>Rhizophagus</taxon>
    </lineage>
</organism>
<dbReference type="AlphaFoldDB" id="U9TC56"/>
<dbReference type="EMBL" id="KI292563">
    <property type="protein sequence ID" value="ESA05764.1"/>
    <property type="molecule type" value="Genomic_DNA"/>
</dbReference>
<accession>U9TC56</accession>
<gene>
    <name evidence="1" type="ORF">GLOINDRAFT_35089</name>
</gene>
<protein>
    <submittedName>
        <fullName evidence="1">Uncharacterized protein</fullName>
    </submittedName>
</protein>
<proteinExistence type="predicted"/>
<name>U9TC56_RHIID</name>